<dbReference type="InterPro" id="IPR000515">
    <property type="entry name" value="MetI-like"/>
</dbReference>
<dbReference type="Gene3D" id="1.10.3720.10">
    <property type="entry name" value="MetI-like"/>
    <property type="match status" value="1"/>
</dbReference>
<evidence type="ECO:0000256" key="6">
    <source>
        <dbReference type="ARBA" id="ARBA00022970"/>
    </source>
</evidence>
<keyword evidence="6" id="KW-0029">Amino-acid transport</keyword>
<comment type="subcellular location">
    <subcellularLocation>
        <location evidence="1 9">Cell membrane</location>
        <topology evidence="1 9">Multi-pass membrane protein</topology>
    </subcellularLocation>
</comment>
<keyword evidence="8 9" id="KW-0472">Membrane</keyword>
<keyword evidence="5 9" id="KW-0812">Transmembrane</keyword>
<dbReference type="GO" id="GO:0006865">
    <property type="term" value="P:amino acid transport"/>
    <property type="evidence" value="ECO:0007669"/>
    <property type="project" value="UniProtKB-KW"/>
</dbReference>
<dbReference type="CDD" id="cd06261">
    <property type="entry name" value="TM_PBP2"/>
    <property type="match status" value="1"/>
</dbReference>
<evidence type="ECO:0000256" key="1">
    <source>
        <dbReference type="ARBA" id="ARBA00004651"/>
    </source>
</evidence>
<feature type="transmembrane region" description="Helical" evidence="9">
    <location>
        <begin position="23"/>
        <end position="44"/>
    </location>
</feature>
<sequence length="219" mass="23577">MDFSVVVDSLPVYAEAAILTVRVAAQGILLALIVGFVCAAIAHFKVPLLRQIVAGYIELSRNTPLLVQLFFLYFGLPKLGIVMSSETCAVVGLAFLGGSYMAEAIRSGLESVAEIQMQSALSLGLSRMEALRHVIVPQAFAIALPALTANVIFLIKETSVVGVVALPELVFVAKEQMGQVYETREALLLLVTFYLIILLPISLFAGVLERKVRGHVFGS</sequence>
<evidence type="ECO:0000259" key="10">
    <source>
        <dbReference type="PROSITE" id="PS50928"/>
    </source>
</evidence>
<proteinExistence type="inferred from homology"/>
<evidence type="ECO:0000256" key="2">
    <source>
        <dbReference type="ARBA" id="ARBA00010072"/>
    </source>
</evidence>
<dbReference type="OrthoDB" id="9814902at2"/>
<evidence type="ECO:0000256" key="8">
    <source>
        <dbReference type="ARBA" id="ARBA00023136"/>
    </source>
</evidence>
<dbReference type="GO" id="GO:0043190">
    <property type="term" value="C:ATP-binding cassette (ABC) transporter complex"/>
    <property type="evidence" value="ECO:0007669"/>
    <property type="project" value="InterPro"/>
</dbReference>
<keyword evidence="4" id="KW-1003">Cell membrane</keyword>
<dbReference type="InterPro" id="IPR035906">
    <property type="entry name" value="MetI-like_sf"/>
</dbReference>
<evidence type="ECO:0000256" key="4">
    <source>
        <dbReference type="ARBA" id="ARBA00022475"/>
    </source>
</evidence>
<dbReference type="SUPFAM" id="SSF161098">
    <property type="entry name" value="MetI-like"/>
    <property type="match status" value="1"/>
</dbReference>
<reference evidence="11 12" key="1">
    <citation type="submission" date="2019-08" db="EMBL/GenBank/DDBJ databases">
        <authorList>
            <person name="Lei W."/>
        </authorList>
    </citation>
    <scope>NUCLEOTIDE SEQUENCE [LARGE SCALE GENOMIC DNA]</scope>
    <source>
        <strain evidence="11 12">CCUG 58627</strain>
    </source>
</reference>
<name>A0A5C5UDZ7_9CORY</name>
<evidence type="ECO:0000313" key="11">
    <source>
        <dbReference type="EMBL" id="TWT23977.1"/>
    </source>
</evidence>
<accession>A0A5C5UDZ7</accession>
<feature type="transmembrane region" description="Helical" evidence="9">
    <location>
        <begin position="186"/>
        <end position="208"/>
    </location>
</feature>
<dbReference type="PANTHER" id="PTHR30614">
    <property type="entry name" value="MEMBRANE COMPONENT OF AMINO ACID ABC TRANSPORTER"/>
    <property type="match status" value="1"/>
</dbReference>
<feature type="domain" description="ABC transmembrane type-1" evidence="10">
    <location>
        <begin position="17"/>
        <end position="205"/>
    </location>
</feature>
<evidence type="ECO:0000313" key="12">
    <source>
        <dbReference type="Proteomes" id="UP000320791"/>
    </source>
</evidence>
<keyword evidence="12" id="KW-1185">Reference proteome</keyword>
<evidence type="ECO:0000256" key="5">
    <source>
        <dbReference type="ARBA" id="ARBA00022692"/>
    </source>
</evidence>
<dbReference type="AlphaFoldDB" id="A0A5C5UDZ7"/>
<evidence type="ECO:0000256" key="9">
    <source>
        <dbReference type="RuleBase" id="RU363032"/>
    </source>
</evidence>
<dbReference type="InterPro" id="IPR043429">
    <property type="entry name" value="ArtM/GltK/GlnP/TcyL/YhdX-like"/>
</dbReference>
<feature type="transmembrane region" description="Helical" evidence="9">
    <location>
        <begin position="65"/>
        <end position="83"/>
    </location>
</feature>
<dbReference type="EMBL" id="VOHM01000021">
    <property type="protein sequence ID" value="TWT23977.1"/>
    <property type="molecule type" value="Genomic_DNA"/>
</dbReference>
<gene>
    <name evidence="11" type="ORF">FRX94_09380</name>
</gene>
<comment type="caution">
    <text evidence="11">The sequence shown here is derived from an EMBL/GenBank/DDBJ whole genome shotgun (WGS) entry which is preliminary data.</text>
</comment>
<dbReference type="RefSeq" id="WP_146324919.1">
    <property type="nucleotide sequence ID" value="NZ_BAABLR010000003.1"/>
</dbReference>
<dbReference type="PANTHER" id="PTHR30614:SF37">
    <property type="entry name" value="AMINO-ACID ABC TRANSPORTER PERMEASE PROTEIN YHDX-RELATED"/>
    <property type="match status" value="1"/>
</dbReference>
<dbReference type="NCBIfam" id="TIGR01726">
    <property type="entry name" value="HEQRo_perm_3TM"/>
    <property type="match status" value="1"/>
</dbReference>
<dbReference type="Proteomes" id="UP000320791">
    <property type="component" value="Unassembled WGS sequence"/>
</dbReference>
<dbReference type="PROSITE" id="PS50928">
    <property type="entry name" value="ABC_TM1"/>
    <property type="match status" value="1"/>
</dbReference>
<feature type="transmembrane region" description="Helical" evidence="9">
    <location>
        <begin position="130"/>
        <end position="155"/>
    </location>
</feature>
<dbReference type="GO" id="GO:0022857">
    <property type="term" value="F:transmembrane transporter activity"/>
    <property type="evidence" value="ECO:0007669"/>
    <property type="project" value="InterPro"/>
</dbReference>
<keyword evidence="3 9" id="KW-0813">Transport</keyword>
<protein>
    <submittedName>
        <fullName evidence="11">Amino acid ABC transporter permease</fullName>
    </submittedName>
</protein>
<keyword evidence="7 9" id="KW-1133">Transmembrane helix</keyword>
<evidence type="ECO:0000256" key="7">
    <source>
        <dbReference type="ARBA" id="ARBA00022989"/>
    </source>
</evidence>
<organism evidence="11 12">
    <name type="scientific">Corynebacterium canis</name>
    <dbReference type="NCBI Taxonomy" id="679663"/>
    <lineage>
        <taxon>Bacteria</taxon>
        <taxon>Bacillati</taxon>
        <taxon>Actinomycetota</taxon>
        <taxon>Actinomycetes</taxon>
        <taxon>Mycobacteriales</taxon>
        <taxon>Corynebacteriaceae</taxon>
        <taxon>Corynebacterium</taxon>
    </lineage>
</organism>
<dbReference type="InterPro" id="IPR010065">
    <property type="entry name" value="AA_ABC_transptr_permease_3TM"/>
</dbReference>
<evidence type="ECO:0000256" key="3">
    <source>
        <dbReference type="ARBA" id="ARBA00022448"/>
    </source>
</evidence>
<dbReference type="Pfam" id="PF00528">
    <property type="entry name" value="BPD_transp_1"/>
    <property type="match status" value="1"/>
</dbReference>
<comment type="similarity">
    <text evidence="2">Belongs to the binding-protein-dependent transport system permease family. HisMQ subfamily.</text>
</comment>